<reference evidence="1" key="2">
    <citation type="journal article" date="2021" name="PeerJ">
        <title>Extensive microbial diversity within the chicken gut microbiome revealed by metagenomics and culture.</title>
        <authorList>
            <person name="Gilroy R."/>
            <person name="Ravi A."/>
            <person name="Getino M."/>
            <person name="Pursley I."/>
            <person name="Horton D.L."/>
            <person name="Alikhan N.F."/>
            <person name="Baker D."/>
            <person name="Gharbi K."/>
            <person name="Hall N."/>
            <person name="Watson M."/>
            <person name="Adriaenssens E.M."/>
            <person name="Foster-Nyarko E."/>
            <person name="Jarju S."/>
            <person name="Secka A."/>
            <person name="Antonio M."/>
            <person name="Oren A."/>
            <person name="Chaudhuri R.R."/>
            <person name="La Ragione R."/>
            <person name="Hildebrand F."/>
            <person name="Pallen M.J."/>
        </authorList>
    </citation>
    <scope>NUCLEOTIDE SEQUENCE</scope>
    <source>
        <strain evidence="1">F6-4510</strain>
    </source>
</reference>
<dbReference type="InterPro" id="IPR022476">
    <property type="entry name" value="Spore_YabP/YqfC"/>
</dbReference>
<sequence>MCNYIFKICIIFYINYILGVNSLGFDIKRNFTETLKLPREVMLDLPLISLTGREEIMIENFKGILEYGDDRIRINTKCGVIRITGKNLVLGQITSECLNIKGVLSSIEFI</sequence>
<reference evidence="1" key="1">
    <citation type="submission" date="2020-10" db="EMBL/GenBank/DDBJ databases">
        <authorList>
            <person name="Gilroy R."/>
        </authorList>
    </citation>
    <scope>NUCLEOTIDE SEQUENCE</scope>
    <source>
        <strain evidence="1">F6-4510</strain>
    </source>
</reference>
<dbReference type="InterPro" id="IPR022477">
    <property type="entry name" value="Spore_YqfC"/>
</dbReference>
<dbReference type="Pfam" id="PF07873">
    <property type="entry name" value="YabP"/>
    <property type="match status" value="1"/>
</dbReference>
<proteinExistence type="predicted"/>
<dbReference type="EMBL" id="JADIMX010000128">
    <property type="protein sequence ID" value="MBO8435041.1"/>
    <property type="molecule type" value="Genomic_DNA"/>
</dbReference>
<dbReference type="AlphaFoldDB" id="A0A9D9DWI3"/>
<comment type="caution">
    <text evidence="1">The sequence shown here is derived from an EMBL/GenBank/DDBJ whole genome shotgun (WGS) entry which is preliminary data.</text>
</comment>
<gene>
    <name evidence="1" type="primary">yqfC</name>
    <name evidence="1" type="ORF">IAC55_06955</name>
</gene>
<organism evidence="1 2">
    <name type="scientific">Candidatus Fimicola merdigallinarum</name>
    <dbReference type="NCBI Taxonomy" id="2840819"/>
    <lineage>
        <taxon>Bacteria</taxon>
        <taxon>Bacillati</taxon>
        <taxon>Bacillota</taxon>
        <taxon>Clostridia</taxon>
        <taxon>Lachnospirales</taxon>
        <taxon>Lachnospiraceae</taxon>
        <taxon>Lachnospiraceae incertae sedis</taxon>
        <taxon>Candidatus Fimicola</taxon>
    </lineage>
</organism>
<evidence type="ECO:0000313" key="2">
    <source>
        <dbReference type="Proteomes" id="UP000823611"/>
    </source>
</evidence>
<protein>
    <submittedName>
        <fullName evidence="1">Sporulation protein YqfC</fullName>
    </submittedName>
</protein>
<dbReference type="Proteomes" id="UP000823611">
    <property type="component" value="Unassembled WGS sequence"/>
</dbReference>
<dbReference type="NCBIfam" id="TIGR02856">
    <property type="entry name" value="spore_yqfC"/>
    <property type="match status" value="1"/>
</dbReference>
<name>A0A9D9DWI3_9FIRM</name>
<accession>A0A9D9DWI3</accession>
<evidence type="ECO:0000313" key="1">
    <source>
        <dbReference type="EMBL" id="MBO8435041.1"/>
    </source>
</evidence>